<evidence type="ECO:0000256" key="2">
    <source>
        <dbReference type="ARBA" id="ARBA00022737"/>
    </source>
</evidence>
<dbReference type="GO" id="GO:0051130">
    <property type="term" value="P:positive regulation of cellular component organization"/>
    <property type="evidence" value="ECO:0007669"/>
    <property type="project" value="UniProtKB-ARBA"/>
</dbReference>
<dbReference type="GO" id="GO:0005938">
    <property type="term" value="C:cell cortex"/>
    <property type="evidence" value="ECO:0007669"/>
    <property type="project" value="UniProtKB-ARBA"/>
</dbReference>
<dbReference type="CDD" id="cd11879">
    <property type="entry name" value="SH3_Bem1p_2"/>
    <property type="match status" value="1"/>
</dbReference>
<organism evidence="6 7">
    <name type="scientific">Zygosaccharomyces mellis</name>
    <dbReference type="NCBI Taxonomy" id="42258"/>
    <lineage>
        <taxon>Eukaryota</taxon>
        <taxon>Fungi</taxon>
        <taxon>Dikarya</taxon>
        <taxon>Ascomycota</taxon>
        <taxon>Saccharomycotina</taxon>
        <taxon>Saccharomycetes</taxon>
        <taxon>Saccharomycetales</taxon>
        <taxon>Saccharomycetaceae</taxon>
        <taxon>Zygosaccharomyces</taxon>
    </lineage>
</organism>
<dbReference type="InterPro" id="IPR051228">
    <property type="entry name" value="NADPH_Oxidase/PX-Domain"/>
</dbReference>
<dbReference type="SMART" id="SM00666">
    <property type="entry name" value="PB1"/>
    <property type="match status" value="1"/>
</dbReference>
<dbReference type="SUPFAM" id="SSF54277">
    <property type="entry name" value="CAD &amp; PB1 domains"/>
    <property type="match status" value="1"/>
</dbReference>
<dbReference type="PANTHER" id="PTHR15706:SF2">
    <property type="entry name" value="SH3 AND PX DOMAIN-CONTAINING PROTEIN 2A"/>
    <property type="match status" value="1"/>
</dbReference>
<dbReference type="AlphaFoldDB" id="A0A4C2DZT9"/>
<evidence type="ECO:0000256" key="1">
    <source>
        <dbReference type="ARBA" id="ARBA00022443"/>
    </source>
</evidence>
<dbReference type="OrthoDB" id="548867at2759"/>
<feature type="compositionally biased region" description="Polar residues" evidence="3">
    <location>
        <begin position="282"/>
        <end position="300"/>
    </location>
</feature>
<dbReference type="CDD" id="cd06890">
    <property type="entry name" value="PX_Bem1p"/>
    <property type="match status" value="1"/>
</dbReference>
<name>A0A4C2DZT9_9SACH</name>
<dbReference type="InterPro" id="IPR035549">
    <property type="entry name" value="Bem1/Scd2_SH3_2"/>
</dbReference>
<dbReference type="InterPro" id="IPR001452">
    <property type="entry name" value="SH3_domain"/>
</dbReference>
<dbReference type="GO" id="GO:1902494">
    <property type="term" value="C:catalytic complex"/>
    <property type="evidence" value="ECO:0007669"/>
    <property type="project" value="UniProtKB-ARBA"/>
</dbReference>
<feature type="domain" description="PB1" evidence="5">
    <location>
        <begin position="344"/>
        <end position="417"/>
    </location>
</feature>
<comment type="caution">
    <text evidence="6">The sequence shown here is derived from an EMBL/GenBank/DDBJ whole genome shotgun (WGS) entry which is preliminary data.</text>
</comment>
<evidence type="ECO:0000313" key="7">
    <source>
        <dbReference type="Proteomes" id="UP000301737"/>
    </source>
</evidence>
<accession>A0A4C2DZT9</accession>
<sequence length="417" mass="47109">MSQHSDTPKMGTLYAIVLYDFQAEKSDELTSYAGENLFICAHHNFEWFIAKPIGRLGGPGLVPVGFVSIIDIATGYATGNDVKDDINFVNLPTVQEWKTNIARYKASNISLGSVEHAQPSSVPVLQQQQIHPQPKHKSFVIDPDVVTRAAVESFGMEDEKYWFEVTCDLKSGKGRRLKRCYQDFYDLQVRLLDSFPAESGKLRDPNGQWTRRLMPYIPGPVPYVTDTITKKRKDDLNAYVGDLIALPEYISRSEMVLLLFQIRENGFDHEFPLKMGEIPANGSNVNKGEDTVLTNPTNTLGVPREDNTLTGEDLQLYEKLSELSLTNSKAQSRPPSQLPPPIKPIKIKFYYKDDIFALMLNTNITYAELCSKISPRVDTENFRLFVKQADFDAEEINNDEQIAQVIQAKLKISVYDA</sequence>
<gene>
    <name evidence="6" type="primary">BEM1</name>
    <name evidence="6" type="ORF">ZYGM_002859</name>
</gene>
<dbReference type="EMBL" id="BIMX01000002">
    <property type="protein sequence ID" value="GCE97514.1"/>
    <property type="molecule type" value="Genomic_DNA"/>
</dbReference>
<feature type="region of interest" description="Disordered" evidence="3">
    <location>
        <begin position="282"/>
        <end position="305"/>
    </location>
</feature>
<evidence type="ECO:0000256" key="3">
    <source>
        <dbReference type="SAM" id="MobiDB-lite"/>
    </source>
</evidence>
<dbReference type="InterPro" id="IPR053793">
    <property type="entry name" value="PB1-like"/>
</dbReference>
<dbReference type="PROSITE" id="PS51745">
    <property type="entry name" value="PB1"/>
    <property type="match status" value="1"/>
</dbReference>
<dbReference type="InterPro" id="IPR000270">
    <property type="entry name" value="PB1_dom"/>
</dbReference>
<evidence type="ECO:0000259" key="4">
    <source>
        <dbReference type="PROSITE" id="PS50195"/>
    </source>
</evidence>
<dbReference type="InterPro" id="IPR001683">
    <property type="entry name" value="PX_dom"/>
</dbReference>
<dbReference type="InterPro" id="IPR036028">
    <property type="entry name" value="SH3-like_dom_sf"/>
</dbReference>
<evidence type="ECO:0000313" key="6">
    <source>
        <dbReference type="EMBL" id="GCE97514.1"/>
    </source>
</evidence>
<reference evidence="6 7" key="1">
    <citation type="submission" date="2019-01" db="EMBL/GenBank/DDBJ databases">
        <title>Draft Genome Sequencing of Zygosaccharomyces mellis Ca-7.</title>
        <authorList>
            <person name="Shiwa Y."/>
            <person name="Kanesaki Y."/>
            <person name="Ishige T."/>
            <person name="Mura K."/>
            <person name="Hori T."/>
            <person name="Tamura T."/>
        </authorList>
    </citation>
    <scope>NUCLEOTIDE SEQUENCE [LARGE SCALE GENOMIC DNA]</scope>
    <source>
        <strain evidence="6 7">Ca-7</strain>
    </source>
</reference>
<keyword evidence="2" id="KW-0677">Repeat</keyword>
<dbReference type="GO" id="GO:0000747">
    <property type="term" value="P:conjugation with cellular fusion"/>
    <property type="evidence" value="ECO:0007669"/>
    <property type="project" value="TreeGrafter"/>
</dbReference>
<proteinExistence type="predicted"/>
<protein>
    <submittedName>
        <fullName evidence="6">Bud emergence protein 1</fullName>
    </submittedName>
</protein>
<dbReference type="PROSITE" id="PS50195">
    <property type="entry name" value="PX"/>
    <property type="match status" value="1"/>
</dbReference>
<dbReference type="PANTHER" id="PTHR15706">
    <property type="entry name" value="SH3 MULTIPLE DOMAIN"/>
    <property type="match status" value="1"/>
</dbReference>
<feature type="domain" description="PX" evidence="4">
    <location>
        <begin position="141"/>
        <end position="267"/>
    </location>
</feature>
<dbReference type="Gene3D" id="2.30.30.40">
    <property type="entry name" value="SH3 Domains"/>
    <property type="match status" value="1"/>
</dbReference>
<dbReference type="Pfam" id="PF00787">
    <property type="entry name" value="PX"/>
    <property type="match status" value="1"/>
</dbReference>
<dbReference type="GO" id="GO:0030674">
    <property type="term" value="F:protein-macromolecule adaptor activity"/>
    <property type="evidence" value="ECO:0007669"/>
    <property type="project" value="TreeGrafter"/>
</dbReference>
<dbReference type="Pfam" id="PF00018">
    <property type="entry name" value="SH3_1"/>
    <property type="match status" value="1"/>
</dbReference>
<evidence type="ECO:0000259" key="5">
    <source>
        <dbReference type="PROSITE" id="PS51745"/>
    </source>
</evidence>
<dbReference type="GO" id="GO:0043332">
    <property type="term" value="C:mating projection tip"/>
    <property type="evidence" value="ECO:0007669"/>
    <property type="project" value="TreeGrafter"/>
</dbReference>
<dbReference type="Gene3D" id="3.30.1520.10">
    <property type="entry name" value="Phox-like domain"/>
    <property type="match status" value="1"/>
</dbReference>
<dbReference type="SUPFAM" id="SSF50044">
    <property type="entry name" value="SH3-domain"/>
    <property type="match status" value="1"/>
</dbReference>
<dbReference type="Proteomes" id="UP000301737">
    <property type="component" value="Unassembled WGS sequence"/>
</dbReference>
<dbReference type="SMART" id="SM00312">
    <property type="entry name" value="PX"/>
    <property type="match status" value="1"/>
</dbReference>
<dbReference type="SUPFAM" id="SSF64268">
    <property type="entry name" value="PX domain"/>
    <property type="match status" value="1"/>
</dbReference>
<dbReference type="Gene3D" id="3.10.20.90">
    <property type="entry name" value="Phosphatidylinositol 3-kinase Catalytic Subunit, Chain A, domain 1"/>
    <property type="match status" value="1"/>
</dbReference>
<dbReference type="FunFam" id="2.30.30.40:FF:000093">
    <property type="entry name" value="Protein kinase activator Bem1"/>
    <property type="match status" value="1"/>
</dbReference>
<keyword evidence="7" id="KW-1185">Reference proteome</keyword>
<dbReference type="GO" id="GO:0035091">
    <property type="term" value="F:phosphatidylinositol binding"/>
    <property type="evidence" value="ECO:0007669"/>
    <property type="project" value="InterPro"/>
</dbReference>
<keyword evidence="1" id="KW-0728">SH3 domain</keyword>
<dbReference type="InterPro" id="IPR035550">
    <property type="entry name" value="Bem1/Scd2_PX"/>
</dbReference>
<dbReference type="SMART" id="SM00326">
    <property type="entry name" value="SH3"/>
    <property type="match status" value="1"/>
</dbReference>
<dbReference type="InterPro" id="IPR036871">
    <property type="entry name" value="PX_dom_sf"/>
</dbReference>